<evidence type="ECO:0000259" key="6">
    <source>
        <dbReference type="PROSITE" id="PS50893"/>
    </source>
</evidence>
<protein>
    <submittedName>
        <fullName evidence="7">Peptide ABC transporter ATP-binding protein</fullName>
    </submittedName>
</protein>
<dbReference type="InterPro" id="IPR003439">
    <property type="entry name" value="ABC_transporter-like_ATP-bd"/>
</dbReference>
<name>A0A0F5QKB7_9HYPH</name>
<sequence>MTALLEVRGVKKSFSLSSGIFGKTTGEVRALDDVSFTVPAGSTVGLVGESGCGKSTMGHTIMGGLQADAGEIIFNDPELGQVDLVKADKYVRHKTRLNMQMIFQDPNSSLNPRMTLLDLIGEPLLINRVLKGKALEDRVAQLLEQVGLSTRYMRRYPHALSGGQRQRVVIARALALNPRLVVADEPISALDVSIQAQTLNLMKDLQAERQLTYLFVAHDLGVVNHFTDTTVVMYLGRVVETGPTKAMFQRPLHPYSEALIASVPRIGAHKSGTKRAAVGEVPSAANPPSGCHFHPRCPYAQDICRATVPDLRTVGDRSVRCHFADELNLAGIDSPAVPPIPSVASISESGL</sequence>
<dbReference type="PROSITE" id="PS50893">
    <property type="entry name" value="ABC_TRANSPORTER_2"/>
    <property type="match status" value="1"/>
</dbReference>
<dbReference type="PANTHER" id="PTHR43776:SF7">
    <property type="entry name" value="D,D-DIPEPTIDE TRANSPORT ATP-BINDING PROTEIN DDPF-RELATED"/>
    <property type="match status" value="1"/>
</dbReference>
<dbReference type="Gene3D" id="3.40.50.300">
    <property type="entry name" value="P-loop containing nucleotide triphosphate hydrolases"/>
    <property type="match status" value="1"/>
</dbReference>
<dbReference type="Pfam" id="PF00005">
    <property type="entry name" value="ABC_tran"/>
    <property type="match status" value="1"/>
</dbReference>
<dbReference type="InterPro" id="IPR013563">
    <property type="entry name" value="Oligopep_ABC_C"/>
</dbReference>
<keyword evidence="3" id="KW-0813">Transport</keyword>
<dbReference type="SUPFAM" id="SSF52540">
    <property type="entry name" value="P-loop containing nucleoside triphosphate hydrolases"/>
    <property type="match status" value="1"/>
</dbReference>
<dbReference type="InterPro" id="IPR050319">
    <property type="entry name" value="ABC_transp_ATP-bind"/>
</dbReference>
<organism evidence="7 8">
    <name type="scientific">Devosia epidermidihirudinis</name>
    <dbReference type="NCBI Taxonomy" id="1293439"/>
    <lineage>
        <taxon>Bacteria</taxon>
        <taxon>Pseudomonadati</taxon>
        <taxon>Pseudomonadota</taxon>
        <taxon>Alphaproteobacteria</taxon>
        <taxon>Hyphomicrobiales</taxon>
        <taxon>Devosiaceae</taxon>
        <taxon>Devosia</taxon>
    </lineage>
</organism>
<dbReference type="RefSeq" id="WP_046137781.1">
    <property type="nucleotide sequence ID" value="NZ_LANJ01000001.1"/>
</dbReference>
<evidence type="ECO:0000256" key="5">
    <source>
        <dbReference type="ARBA" id="ARBA00022840"/>
    </source>
</evidence>
<dbReference type="GO" id="GO:0005524">
    <property type="term" value="F:ATP binding"/>
    <property type="evidence" value="ECO:0007669"/>
    <property type="project" value="UniProtKB-KW"/>
</dbReference>
<dbReference type="STRING" id="1293439.WH87_00410"/>
<comment type="similarity">
    <text evidence="2">Belongs to the ABC transporter superfamily.</text>
</comment>
<evidence type="ECO:0000313" key="7">
    <source>
        <dbReference type="EMBL" id="KKC41452.1"/>
    </source>
</evidence>
<dbReference type="GO" id="GO:0055085">
    <property type="term" value="P:transmembrane transport"/>
    <property type="evidence" value="ECO:0007669"/>
    <property type="project" value="UniProtKB-ARBA"/>
</dbReference>
<dbReference type="Pfam" id="PF08352">
    <property type="entry name" value="oligo_HPY"/>
    <property type="match status" value="1"/>
</dbReference>
<dbReference type="Proteomes" id="UP000033411">
    <property type="component" value="Unassembled WGS sequence"/>
</dbReference>
<dbReference type="EMBL" id="LANJ01000001">
    <property type="protein sequence ID" value="KKC41452.1"/>
    <property type="molecule type" value="Genomic_DNA"/>
</dbReference>
<reference evidence="7 8" key="1">
    <citation type="submission" date="2015-03" db="EMBL/GenBank/DDBJ databases">
        <authorList>
            <person name="Lepp D."/>
            <person name="Hassan Y.I."/>
            <person name="Li X.-Z."/>
            <person name="Zhou T."/>
        </authorList>
    </citation>
    <scope>NUCLEOTIDE SEQUENCE [LARGE SCALE GENOMIC DNA]</scope>
    <source>
        <strain evidence="7 8">E84</strain>
    </source>
</reference>
<evidence type="ECO:0000256" key="2">
    <source>
        <dbReference type="ARBA" id="ARBA00005417"/>
    </source>
</evidence>
<accession>A0A0F5QKB7</accession>
<dbReference type="FunFam" id="3.40.50.300:FF:000016">
    <property type="entry name" value="Oligopeptide ABC transporter ATP-binding component"/>
    <property type="match status" value="1"/>
</dbReference>
<dbReference type="PANTHER" id="PTHR43776">
    <property type="entry name" value="TRANSPORT ATP-BINDING PROTEIN"/>
    <property type="match status" value="1"/>
</dbReference>
<evidence type="ECO:0000313" key="8">
    <source>
        <dbReference type="Proteomes" id="UP000033411"/>
    </source>
</evidence>
<dbReference type="AlphaFoldDB" id="A0A0F5QKB7"/>
<dbReference type="GO" id="GO:0005886">
    <property type="term" value="C:plasma membrane"/>
    <property type="evidence" value="ECO:0007669"/>
    <property type="project" value="UniProtKB-SubCell"/>
</dbReference>
<dbReference type="OrthoDB" id="9815712at2"/>
<evidence type="ECO:0000256" key="4">
    <source>
        <dbReference type="ARBA" id="ARBA00022741"/>
    </source>
</evidence>
<dbReference type="SMART" id="SM00382">
    <property type="entry name" value="AAA"/>
    <property type="match status" value="1"/>
</dbReference>
<dbReference type="CDD" id="cd03257">
    <property type="entry name" value="ABC_NikE_OppD_transporters"/>
    <property type="match status" value="1"/>
</dbReference>
<dbReference type="PROSITE" id="PS00211">
    <property type="entry name" value="ABC_TRANSPORTER_1"/>
    <property type="match status" value="1"/>
</dbReference>
<comment type="subcellular location">
    <subcellularLocation>
        <location evidence="1">Cell inner membrane</location>
        <topology evidence="1">Peripheral membrane protein</topology>
    </subcellularLocation>
</comment>
<dbReference type="GO" id="GO:0015833">
    <property type="term" value="P:peptide transport"/>
    <property type="evidence" value="ECO:0007669"/>
    <property type="project" value="InterPro"/>
</dbReference>
<dbReference type="GO" id="GO:0016887">
    <property type="term" value="F:ATP hydrolysis activity"/>
    <property type="evidence" value="ECO:0007669"/>
    <property type="project" value="InterPro"/>
</dbReference>
<keyword evidence="8" id="KW-1185">Reference proteome</keyword>
<comment type="caution">
    <text evidence="7">The sequence shown here is derived from an EMBL/GenBank/DDBJ whole genome shotgun (WGS) entry which is preliminary data.</text>
</comment>
<keyword evidence="4" id="KW-0547">Nucleotide-binding</keyword>
<keyword evidence="5 7" id="KW-0067">ATP-binding</keyword>
<feature type="domain" description="ABC transporter" evidence="6">
    <location>
        <begin position="5"/>
        <end position="260"/>
    </location>
</feature>
<evidence type="ECO:0000256" key="1">
    <source>
        <dbReference type="ARBA" id="ARBA00004417"/>
    </source>
</evidence>
<dbReference type="InterPro" id="IPR017871">
    <property type="entry name" value="ABC_transporter-like_CS"/>
</dbReference>
<dbReference type="NCBIfam" id="TIGR01727">
    <property type="entry name" value="oligo_HPY"/>
    <property type="match status" value="1"/>
</dbReference>
<dbReference type="InterPro" id="IPR027417">
    <property type="entry name" value="P-loop_NTPase"/>
</dbReference>
<dbReference type="PATRIC" id="fig|1293439.3.peg.89"/>
<proteinExistence type="inferred from homology"/>
<evidence type="ECO:0000256" key="3">
    <source>
        <dbReference type="ARBA" id="ARBA00022448"/>
    </source>
</evidence>
<gene>
    <name evidence="7" type="ORF">WH87_00410</name>
</gene>
<dbReference type="InterPro" id="IPR003593">
    <property type="entry name" value="AAA+_ATPase"/>
</dbReference>